<dbReference type="HOGENOM" id="CLU_168750_3_1_5"/>
<dbReference type="Proteomes" id="UP000002586">
    <property type="component" value="Chromosome"/>
</dbReference>
<dbReference type="EMBL" id="CP000471">
    <property type="protein sequence ID" value="ABK45685.1"/>
    <property type="molecule type" value="Genomic_DNA"/>
</dbReference>
<dbReference type="GO" id="GO:0015081">
    <property type="term" value="F:sodium ion transmembrane transporter activity"/>
    <property type="evidence" value="ECO:0007669"/>
    <property type="project" value="UniProtKB-UniRule"/>
</dbReference>
<dbReference type="KEGG" id="mgm:Mmc1_3195"/>
<keyword evidence="11 16" id="KW-0915">Sodium</keyword>
<dbReference type="EC" id="7.2.4.2" evidence="16"/>
<evidence type="ECO:0000256" key="8">
    <source>
        <dbReference type="ARBA" id="ARBA00022692"/>
    </source>
</evidence>
<evidence type="ECO:0000256" key="10">
    <source>
        <dbReference type="ARBA" id="ARBA00022989"/>
    </source>
</evidence>
<evidence type="ECO:0000256" key="6">
    <source>
        <dbReference type="ARBA" id="ARBA00022448"/>
    </source>
</evidence>
<keyword evidence="19" id="KW-1185">Reference proteome</keyword>
<evidence type="ECO:0000256" key="14">
    <source>
        <dbReference type="ARBA" id="ARBA00023201"/>
    </source>
</evidence>
<keyword evidence="7 16" id="KW-1003">Cell membrane</keyword>
<comment type="similarity">
    <text evidence="4 16 17">Belongs to the OadG family.</text>
</comment>
<comment type="subcellular location">
    <subcellularLocation>
        <location evidence="3 16 17">Cell membrane</location>
        <topology evidence="3 16 17">Single-pass membrane protein</topology>
    </subcellularLocation>
</comment>
<evidence type="ECO:0000256" key="12">
    <source>
        <dbReference type="ARBA" id="ARBA00023065"/>
    </source>
</evidence>
<comment type="function">
    <text evidence="2 16 17">Catalyzes the decarboxylation of oxaloacetate coupled to Na(+) translocation.</text>
</comment>
<organism evidence="18 19">
    <name type="scientific">Magnetococcus marinus (strain ATCC BAA-1437 / JCM 17883 / MC-1)</name>
    <dbReference type="NCBI Taxonomy" id="156889"/>
    <lineage>
        <taxon>Bacteria</taxon>
        <taxon>Pseudomonadati</taxon>
        <taxon>Pseudomonadota</taxon>
        <taxon>Magnetococcia</taxon>
        <taxon>Magnetococcales</taxon>
        <taxon>Magnetococcaceae</taxon>
        <taxon>Magnetococcus</taxon>
    </lineage>
</organism>
<sequence>MDTSALLSEGFGLLVLGMGTVFLFLALLVFMVGQMSHLARWIESKQPQVVPITRATAPTGTPGEHTAAIAAAVHQYRAKHR</sequence>
<dbReference type="GO" id="GO:0005886">
    <property type="term" value="C:plasma membrane"/>
    <property type="evidence" value="ECO:0007669"/>
    <property type="project" value="UniProtKB-SubCell"/>
</dbReference>
<protein>
    <recommendedName>
        <fullName evidence="16">Probable oxaloacetate decarboxylase gamma chain</fullName>
        <ecNumber evidence="16">7.2.4.2</ecNumber>
    </recommendedName>
</protein>
<reference evidence="19" key="1">
    <citation type="journal article" date="2009" name="Appl. Environ. Microbiol.">
        <title>Complete genome sequence of the chemolithoautotrophic marine magnetotactic coccus strain MC-1.</title>
        <authorList>
            <person name="Schubbe S."/>
            <person name="Williams T.J."/>
            <person name="Xie G."/>
            <person name="Kiss H.E."/>
            <person name="Brettin T.S."/>
            <person name="Martinez D."/>
            <person name="Ross C.A."/>
            <person name="Schuler D."/>
            <person name="Cox B.L."/>
            <person name="Nealson K.H."/>
            <person name="Bazylinski D.A."/>
        </authorList>
    </citation>
    <scope>NUCLEOTIDE SEQUENCE [LARGE SCALE GENOMIC DNA]</scope>
    <source>
        <strain evidence="19">ATCC BAA-1437 / JCM 17883 / MC-1</strain>
    </source>
</reference>
<evidence type="ECO:0000313" key="19">
    <source>
        <dbReference type="Proteomes" id="UP000002586"/>
    </source>
</evidence>
<dbReference type="GO" id="GO:0036376">
    <property type="term" value="P:sodium ion export across plasma membrane"/>
    <property type="evidence" value="ECO:0007669"/>
    <property type="project" value="InterPro"/>
</dbReference>
<evidence type="ECO:0000256" key="7">
    <source>
        <dbReference type="ARBA" id="ARBA00022475"/>
    </source>
</evidence>
<dbReference type="InterPro" id="IPR023424">
    <property type="entry name" value="OadG"/>
</dbReference>
<evidence type="ECO:0000313" key="18">
    <source>
        <dbReference type="EMBL" id="ABK45685.1"/>
    </source>
</evidence>
<dbReference type="AlphaFoldDB" id="A0LCJ2"/>
<dbReference type="InterPro" id="IPR005899">
    <property type="entry name" value="Na_pump_deCOase"/>
</dbReference>
<dbReference type="NCBIfam" id="TIGR01195">
    <property type="entry name" value="oadG_fam"/>
    <property type="match status" value="1"/>
</dbReference>
<evidence type="ECO:0000256" key="2">
    <source>
        <dbReference type="ARBA" id="ARBA00003002"/>
    </source>
</evidence>
<keyword evidence="14 16" id="KW-0739">Sodium transport</keyword>
<gene>
    <name evidence="16" type="primary">oadG</name>
    <name evidence="18" type="ordered locus">Mmc1_3195</name>
</gene>
<comment type="catalytic activity">
    <reaction evidence="15 16 17">
        <text>oxaloacetate + 2 Na(+)(in) + H(+) = pyruvate + 2 Na(+)(out) + CO2</text>
        <dbReference type="Rhea" id="RHEA:57724"/>
        <dbReference type="ChEBI" id="CHEBI:15361"/>
        <dbReference type="ChEBI" id="CHEBI:15378"/>
        <dbReference type="ChEBI" id="CHEBI:16452"/>
        <dbReference type="ChEBI" id="CHEBI:16526"/>
        <dbReference type="ChEBI" id="CHEBI:29101"/>
        <dbReference type="EC" id="7.2.4.2"/>
    </reaction>
</comment>
<keyword evidence="10 16" id="KW-1133">Transmembrane helix</keyword>
<evidence type="ECO:0000256" key="16">
    <source>
        <dbReference type="HAMAP-Rule" id="MF_00404"/>
    </source>
</evidence>
<dbReference type="STRING" id="156889.Mmc1_3195"/>
<dbReference type="GO" id="GO:0015451">
    <property type="term" value="F:decarboxylation-driven active transmembrane transporter activity"/>
    <property type="evidence" value="ECO:0007669"/>
    <property type="project" value="UniProtKB-EC"/>
</dbReference>
<keyword evidence="8 16" id="KW-0812">Transmembrane</keyword>
<evidence type="ECO:0000256" key="11">
    <source>
        <dbReference type="ARBA" id="ARBA00023053"/>
    </source>
</evidence>
<name>A0LCJ2_MAGMM</name>
<feature type="transmembrane region" description="Helical" evidence="16 17">
    <location>
        <begin position="12"/>
        <end position="32"/>
    </location>
</feature>
<comment type="subunit">
    <text evidence="5 16">Heterotrimer of an alpha, a beta and a gamma subunit.</text>
</comment>
<evidence type="ECO:0000256" key="3">
    <source>
        <dbReference type="ARBA" id="ARBA00004162"/>
    </source>
</evidence>
<comment type="cofactor">
    <cofactor evidence="1 16 17">
        <name>Na(+)</name>
        <dbReference type="ChEBI" id="CHEBI:29101"/>
    </cofactor>
</comment>
<dbReference type="GO" id="GO:0008948">
    <property type="term" value="F:oxaloacetate decarboxylase activity"/>
    <property type="evidence" value="ECO:0007669"/>
    <property type="project" value="UniProtKB-UniRule"/>
</dbReference>
<keyword evidence="6 16" id="KW-0813">Transport</keyword>
<evidence type="ECO:0000256" key="17">
    <source>
        <dbReference type="RuleBase" id="RU004278"/>
    </source>
</evidence>
<accession>A0LCJ2</accession>
<evidence type="ECO:0000256" key="13">
    <source>
        <dbReference type="ARBA" id="ARBA00023136"/>
    </source>
</evidence>
<reference evidence="18 19" key="2">
    <citation type="journal article" date="2012" name="Int. J. Syst. Evol. Microbiol.">
        <title>Magnetococcus marinus gen. nov., sp. nov., a marine, magnetotactic bacterium that represents a novel lineage (Magnetococcaceae fam. nov.; Magnetococcales ord. nov.) at the base of the Alphaproteobacteria.</title>
        <authorList>
            <person name="Bazylinski D.A."/>
            <person name="Williams T.J."/>
            <person name="Lefevre C.T."/>
            <person name="Berg R.J."/>
            <person name="Zhang C.L."/>
            <person name="Bowser S.S."/>
            <person name="Dean A.J."/>
            <person name="Beveridge T.J."/>
        </authorList>
    </citation>
    <scope>NUCLEOTIDE SEQUENCE [LARGE SCALE GENOMIC DNA]</scope>
    <source>
        <strain evidence="19">ATCC BAA-1437 / JCM 17883 / MC-1</strain>
    </source>
</reference>
<evidence type="ECO:0000256" key="5">
    <source>
        <dbReference type="ARBA" id="ARBA00011869"/>
    </source>
</evidence>
<dbReference type="Pfam" id="PF04277">
    <property type="entry name" value="OAD_gamma"/>
    <property type="match status" value="1"/>
</dbReference>
<evidence type="ECO:0000256" key="9">
    <source>
        <dbReference type="ARBA" id="ARBA00022967"/>
    </source>
</evidence>
<keyword evidence="13 16" id="KW-0472">Membrane</keyword>
<dbReference type="RefSeq" id="WP_011714748.1">
    <property type="nucleotide sequence ID" value="NC_008576.1"/>
</dbReference>
<evidence type="ECO:0000256" key="15">
    <source>
        <dbReference type="ARBA" id="ARBA00048176"/>
    </source>
</evidence>
<dbReference type="eggNOG" id="COG3630">
    <property type="taxonomic scope" value="Bacteria"/>
</dbReference>
<evidence type="ECO:0000256" key="4">
    <source>
        <dbReference type="ARBA" id="ARBA00005844"/>
    </source>
</evidence>
<proteinExistence type="inferred from homology"/>
<keyword evidence="9 16" id="KW-1278">Translocase</keyword>
<dbReference type="HAMAP" id="MF_00404">
    <property type="entry name" value="OadG"/>
    <property type="match status" value="1"/>
</dbReference>
<evidence type="ECO:0000256" key="1">
    <source>
        <dbReference type="ARBA" id="ARBA00001959"/>
    </source>
</evidence>
<keyword evidence="12 16" id="KW-0406">Ion transport</keyword>